<dbReference type="PaxDb" id="67767-A0A0J7JYM5"/>
<keyword evidence="3" id="KW-1185">Reference proteome</keyword>
<gene>
    <name evidence="2" type="ORF">RF55_21246</name>
</gene>
<comment type="caution">
    <text evidence="2">The sequence shown here is derived from an EMBL/GenBank/DDBJ whole genome shotgun (WGS) entry which is preliminary data.</text>
</comment>
<reference evidence="2 3" key="1">
    <citation type="submission" date="2015-04" db="EMBL/GenBank/DDBJ databases">
        <title>Lasius niger genome sequencing.</title>
        <authorList>
            <person name="Konorov E.A."/>
            <person name="Nikitin M.A."/>
            <person name="Kirill M.V."/>
            <person name="Chang P."/>
        </authorList>
    </citation>
    <scope>NUCLEOTIDE SEQUENCE [LARGE SCALE GENOMIC DNA]</scope>
    <source>
        <tissue evidence="2">Whole</tissue>
    </source>
</reference>
<organism evidence="2 3">
    <name type="scientific">Lasius niger</name>
    <name type="common">Black garden ant</name>
    <dbReference type="NCBI Taxonomy" id="67767"/>
    <lineage>
        <taxon>Eukaryota</taxon>
        <taxon>Metazoa</taxon>
        <taxon>Ecdysozoa</taxon>
        <taxon>Arthropoda</taxon>
        <taxon>Hexapoda</taxon>
        <taxon>Insecta</taxon>
        <taxon>Pterygota</taxon>
        <taxon>Neoptera</taxon>
        <taxon>Endopterygota</taxon>
        <taxon>Hymenoptera</taxon>
        <taxon>Apocrita</taxon>
        <taxon>Aculeata</taxon>
        <taxon>Formicoidea</taxon>
        <taxon>Formicidae</taxon>
        <taxon>Formicinae</taxon>
        <taxon>Lasius</taxon>
        <taxon>Lasius</taxon>
    </lineage>
</organism>
<dbReference type="OrthoDB" id="6431605at2759"/>
<sequence>MALVPPELVSEYFQINKPEIRLEENILNLLQQNDVPDDLRAKLLSQLITKYQRAMQPAPPPKPFEIPPELLAPPPPLPSPPVELTTPYSRDALLAKFIGYAVPKTFKKFILPILERLSYANYTFNDKNEFQVGDKPEYRSNAIDLFSYLMKDIRKNEPPPVGFEAFFKALFKINIPRQWIGNKRLREVFDYAELDPLRKGRRSVTPSPEKPDWEELSE</sequence>
<proteinExistence type="predicted"/>
<evidence type="ECO:0000256" key="1">
    <source>
        <dbReference type="SAM" id="MobiDB-lite"/>
    </source>
</evidence>
<name>A0A0J7JYM5_LASNI</name>
<protein>
    <submittedName>
        <fullName evidence="2">Uncharacterized protein</fullName>
    </submittedName>
</protein>
<evidence type="ECO:0000313" key="3">
    <source>
        <dbReference type="Proteomes" id="UP000036403"/>
    </source>
</evidence>
<evidence type="ECO:0000313" key="2">
    <source>
        <dbReference type="EMBL" id="KMQ82991.1"/>
    </source>
</evidence>
<dbReference type="EMBL" id="LBMM01021888">
    <property type="protein sequence ID" value="KMQ82991.1"/>
    <property type="molecule type" value="Genomic_DNA"/>
</dbReference>
<feature type="region of interest" description="Disordered" evidence="1">
    <location>
        <begin position="199"/>
        <end position="218"/>
    </location>
</feature>
<dbReference type="AlphaFoldDB" id="A0A0J7JYM5"/>
<feature type="compositionally biased region" description="Basic and acidic residues" evidence="1">
    <location>
        <begin position="209"/>
        <end position="218"/>
    </location>
</feature>
<accession>A0A0J7JYM5</accession>
<dbReference type="Proteomes" id="UP000036403">
    <property type="component" value="Unassembled WGS sequence"/>
</dbReference>